<dbReference type="InterPro" id="IPR036249">
    <property type="entry name" value="Thioredoxin-like_sf"/>
</dbReference>
<dbReference type="STRING" id="1280952.HJA_16340"/>
<dbReference type="AlphaFoldDB" id="A0A059F6H4"/>
<evidence type="ECO:0000256" key="1">
    <source>
        <dbReference type="ARBA" id="ARBA00007198"/>
    </source>
</evidence>
<comment type="similarity">
    <text evidence="1 2">Belongs to the ArsC family.</text>
</comment>
<dbReference type="PROSITE" id="PS51353">
    <property type="entry name" value="ARSC"/>
    <property type="match status" value="1"/>
</dbReference>
<dbReference type="EMBL" id="ARYJ01000016">
    <property type="protein sequence ID" value="KCZ83877.1"/>
    <property type="molecule type" value="Genomic_DNA"/>
</dbReference>
<dbReference type="InterPro" id="IPR006660">
    <property type="entry name" value="Arsenate_reductase-like"/>
</dbReference>
<dbReference type="eggNOG" id="COG1393">
    <property type="taxonomic scope" value="Bacteria"/>
</dbReference>
<dbReference type="PANTHER" id="PTHR30041">
    <property type="entry name" value="ARSENATE REDUCTASE"/>
    <property type="match status" value="1"/>
</dbReference>
<organism evidence="3 4">
    <name type="scientific">Hyphomonas jannaschiana VP2</name>
    <dbReference type="NCBI Taxonomy" id="1280952"/>
    <lineage>
        <taxon>Bacteria</taxon>
        <taxon>Pseudomonadati</taxon>
        <taxon>Pseudomonadota</taxon>
        <taxon>Alphaproteobacteria</taxon>
        <taxon>Hyphomonadales</taxon>
        <taxon>Hyphomonadaceae</taxon>
        <taxon>Hyphomonas</taxon>
    </lineage>
</organism>
<name>A0A059F6H4_9PROT</name>
<dbReference type="PATRIC" id="fig|1280952.3.peg.3270"/>
<reference evidence="3 4" key="1">
    <citation type="journal article" date="2014" name="Antonie Van Leeuwenhoek">
        <title>Hyphomonas beringensis sp. nov. and Hyphomonas chukchiensis sp. nov., isolated from surface seawater of the Bering Sea and Chukchi Sea.</title>
        <authorList>
            <person name="Li C."/>
            <person name="Lai Q."/>
            <person name="Li G."/>
            <person name="Dong C."/>
            <person name="Wang J."/>
            <person name="Liao Y."/>
            <person name="Shao Z."/>
        </authorList>
    </citation>
    <scope>NUCLEOTIDE SEQUENCE [LARGE SCALE GENOMIC DNA]</scope>
    <source>
        <strain evidence="3 4">VP2</strain>
    </source>
</reference>
<evidence type="ECO:0000256" key="2">
    <source>
        <dbReference type="PROSITE-ProRule" id="PRU01282"/>
    </source>
</evidence>
<gene>
    <name evidence="3" type="ORF">HJA_16340</name>
</gene>
<dbReference type="Gene3D" id="3.40.30.10">
    <property type="entry name" value="Glutaredoxin"/>
    <property type="match status" value="1"/>
</dbReference>
<protein>
    <submittedName>
        <fullName evidence="3">ArsC family protein</fullName>
    </submittedName>
</protein>
<comment type="caution">
    <text evidence="3">The sequence shown here is derived from an EMBL/GenBank/DDBJ whole genome shotgun (WGS) entry which is preliminary data.</text>
</comment>
<dbReference type="Proteomes" id="UP000024816">
    <property type="component" value="Unassembled WGS sequence"/>
</dbReference>
<dbReference type="SUPFAM" id="SSF52833">
    <property type="entry name" value="Thioredoxin-like"/>
    <property type="match status" value="1"/>
</dbReference>
<dbReference type="RefSeq" id="WP_035584373.1">
    <property type="nucleotide sequence ID" value="NZ_ARYJ01000016.1"/>
</dbReference>
<sequence length="117" mass="12512">MPGPALTLYGLKNCDTCRKAKRELEASGTPVKFVDIRDEADLAAKLPVWLKAAPDKLVNKSSATWRNLTNAEKAKAGTNGEKALLAKHPTLIKRPVIEAGGDVHVGWGKDVQGVLLG</sequence>
<dbReference type="Pfam" id="PF03960">
    <property type="entry name" value="ArsC"/>
    <property type="match status" value="1"/>
</dbReference>
<dbReference type="OrthoDB" id="9803749at2"/>
<accession>A0A059F6H4</accession>
<evidence type="ECO:0000313" key="3">
    <source>
        <dbReference type="EMBL" id="KCZ83877.1"/>
    </source>
</evidence>
<evidence type="ECO:0000313" key="4">
    <source>
        <dbReference type="Proteomes" id="UP000024816"/>
    </source>
</evidence>
<dbReference type="PANTHER" id="PTHR30041:SF8">
    <property type="entry name" value="PROTEIN YFFB"/>
    <property type="match status" value="1"/>
</dbReference>
<keyword evidence="4" id="KW-1185">Reference proteome</keyword>
<proteinExistence type="inferred from homology"/>